<comment type="caution">
    <text evidence="3">The sequence shown here is derived from an EMBL/GenBank/DDBJ whole genome shotgun (WGS) entry which is preliminary data.</text>
</comment>
<organism evidence="3 4">
    <name type="scientific">Proteus penneri</name>
    <dbReference type="NCBI Taxonomy" id="102862"/>
    <lineage>
        <taxon>Bacteria</taxon>
        <taxon>Pseudomonadati</taxon>
        <taxon>Pseudomonadota</taxon>
        <taxon>Gammaproteobacteria</taxon>
        <taxon>Enterobacterales</taxon>
        <taxon>Morganellaceae</taxon>
        <taxon>Proteus</taxon>
    </lineage>
</organism>
<dbReference type="InterPro" id="IPR035093">
    <property type="entry name" value="RelE/ParE_toxin_dom_sf"/>
</dbReference>
<dbReference type="Proteomes" id="UP000619976">
    <property type="component" value="Unassembled WGS sequence"/>
</dbReference>
<dbReference type="EMBL" id="JAEKCB010000008">
    <property type="protein sequence ID" value="MBJ2118896.1"/>
    <property type="molecule type" value="Genomic_DNA"/>
</dbReference>
<dbReference type="SUPFAM" id="SSF143011">
    <property type="entry name" value="RelE-like"/>
    <property type="match status" value="1"/>
</dbReference>
<keyword evidence="2" id="KW-0812">Transmembrane</keyword>
<evidence type="ECO:0000313" key="3">
    <source>
        <dbReference type="EMBL" id="MBJ2118896.1"/>
    </source>
</evidence>
<dbReference type="Pfam" id="PF05016">
    <property type="entry name" value="ParE_toxin"/>
    <property type="match status" value="1"/>
</dbReference>
<sequence length="59" mass="6923">MKWLKNESISFKCYKIKLRASGFRLVYQIIDSEVVILVIAIGKREESKAYSLAEMRIQK</sequence>
<keyword evidence="2" id="KW-1133">Transmembrane helix</keyword>
<name>A0ABS0W9R4_9GAMM</name>
<proteinExistence type="predicted"/>
<dbReference type="InterPro" id="IPR007712">
    <property type="entry name" value="RelE/ParE_toxin"/>
</dbReference>
<reference evidence="3 4" key="1">
    <citation type="submission" date="2020-12" db="EMBL/GenBank/DDBJ databases">
        <title>Enhanced detection system for hospital associated transmission using whole genome sequencing surveillance.</title>
        <authorList>
            <person name="Harrison L.H."/>
            <person name="Van Tyne D."/>
            <person name="Marsh J.W."/>
            <person name="Griffith M.P."/>
            <person name="Snyder D.J."/>
            <person name="Cooper V.S."/>
            <person name="Mustapha M."/>
        </authorList>
    </citation>
    <scope>NUCLEOTIDE SEQUENCE [LARGE SCALE GENOMIC DNA]</scope>
    <source>
        <strain evidence="3 4">PR00195</strain>
    </source>
</reference>
<keyword evidence="1" id="KW-1277">Toxin-antitoxin system</keyword>
<dbReference type="Gene3D" id="3.30.2310.20">
    <property type="entry name" value="RelE-like"/>
    <property type="match status" value="1"/>
</dbReference>
<feature type="transmembrane region" description="Helical" evidence="2">
    <location>
        <begin position="21"/>
        <end position="42"/>
    </location>
</feature>
<keyword evidence="4" id="KW-1185">Reference proteome</keyword>
<gene>
    <name evidence="3" type="ORF">JFQ69_14630</name>
</gene>
<accession>A0ABS0W9R4</accession>
<evidence type="ECO:0000313" key="4">
    <source>
        <dbReference type="Proteomes" id="UP000619976"/>
    </source>
</evidence>
<keyword evidence="2" id="KW-0472">Membrane</keyword>
<evidence type="ECO:0000256" key="1">
    <source>
        <dbReference type="ARBA" id="ARBA00022649"/>
    </source>
</evidence>
<protein>
    <submittedName>
        <fullName evidence="3">Type II toxin-antitoxin system RelE/ParE family toxin</fullName>
    </submittedName>
</protein>
<evidence type="ECO:0000256" key="2">
    <source>
        <dbReference type="SAM" id="Phobius"/>
    </source>
</evidence>